<accession>A0A8J5RRL8</accession>
<keyword evidence="2" id="KW-1133">Transmembrane helix</keyword>
<evidence type="ECO:0000313" key="3">
    <source>
        <dbReference type="EMBL" id="KAG8044796.1"/>
    </source>
</evidence>
<reference evidence="3" key="2">
    <citation type="submission" date="2021-02" db="EMBL/GenBank/DDBJ databases">
        <authorList>
            <person name="Kimball J.A."/>
            <person name="Haas M.W."/>
            <person name="Macchietto M."/>
            <person name="Kono T."/>
            <person name="Duquette J."/>
            <person name="Shao M."/>
        </authorList>
    </citation>
    <scope>NUCLEOTIDE SEQUENCE</scope>
    <source>
        <tissue evidence="3">Fresh leaf tissue</tissue>
    </source>
</reference>
<keyword evidence="2" id="KW-0812">Transmembrane</keyword>
<feature type="transmembrane region" description="Helical" evidence="2">
    <location>
        <begin position="66"/>
        <end position="84"/>
    </location>
</feature>
<evidence type="ECO:0000256" key="2">
    <source>
        <dbReference type="SAM" id="Phobius"/>
    </source>
</evidence>
<dbReference type="EMBL" id="JAAALK010000342">
    <property type="protein sequence ID" value="KAG8044796.1"/>
    <property type="molecule type" value="Genomic_DNA"/>
</dbReference>
<feature type="region of interest" description="Disordered" evidence="1">
    <location>
        <begin position="91"/>
        <end position="145"/>
    </location>
</feature>
<evidence type="ECO:0000256" key="1">
    <source>
        <dbReference type="SAM" id="MobiDB-lite"/>
    </source>
</evidence>
<reference evidence="3" key="1">
    <citation type="journal article" date="2021" name="bioRxiv">
        <title>Whole Genome Assembly and Annotation of Northern Wild Rice, Zizania palustris L., Supports a Whole Genome Duplication in the Zizania Genus.</title>
        <authorList>
            <person name="Haas M."/>
            <person name="Kono T."/>
            <person name="Macchietto M."/>
            <person name="Millas R."/>
            <person name="McGilp L."/>
            <person name="Shao M."/>
            <person name="Duquette J."/>
            <person name="Hirsch C.N."/>
            <person name="Kimball J."/>
        </authorList>
    </citation>
    <scope>NUCLEOTIDE SEQUENCE</scope>
    <source>
        <tissue evidence="3">Fresh leaf tissue</tissue>
    </source>
</reference>
<keyword evidence="2" id="KW-0472">Membrane</keyword>
<dbReference type="Proteomes" id="UP000729402">
    <property type="component" value="Unassembled WGS sequence"/>
</dbReference>
<sequence length="145" mass="15435">MEFIDDDWDSQPRARVVHTRGKPDATGAIASSSAQASRSLPHTAACTAAAVLLLASAYYLLPAYQIFASVVVWIACSLLLAPFAPSSATGGDISVGRGPLLPEQELPEGTSFGSRPDVPPRPAPEPDPRPRPRPRPRCPQSPQIR</sequence>
<name>A0A8J5RRL8_ZIZPA</name>
<gene>
    <name evidence="3" type="ORF">GUJ93_ZPchr0147g2927</name>
</gene>
<comment type="caution">
    <text evidence="3">The sequence shown here is derived from an EMBL/GenBank/DDBJ whole genome shotgun (WGS) entry which is preliminary data.</text>
</comment>
<feature type="transmembrane region" description="Helical" evidence="2">
    <location>
        <begin position="40"/>
        <end position="60"/>
    </location>
</feature>
<dbReference type="AlphaFoldDB" id="A0A8J5RRL8"/>
<keyword evidence="4" id="KW-1185">Reference proteome</keyword>
<protein>
    <submittedName>
        <fullName evidence="3">Uncharacterized protein</fullName>
    </submittedName>
</protein>
<evidence type="ECO:0000313" key="4">
    <source>
        <dbReference type="Proteomes" id="UP000729402"/>
    </source>
</evidence>
<organism evidence="3 4">
    <name type="scientific">Zizania palustris</name>
    <name type="common">Northern wild rice</name>
    <dbReference type="NCBI Taxonomy" id="103762"/>
    <lineage>
        <taxon>Eukaryota</taxon>
        <taxon>Viridiplantae</taxon>
        <taxon>Streptophyta</taxon>
        <taxon>Embryophyta</taxon>
        <taxon>Tracheophyta</taxon>
        <taxon>Spermatophyta</taxon>
        <taxon>Magnoliopsida</taxon>
        <taxon>Liliopsida</taxon>
        <taxon>Poales</taxon>
        <taxon>Poaceae</taxon>
        <taxon>BOP clade</taxon>
        <taxon>Oryzoideae</taxon>
        <taxon>Oryzeae</taxon>
        <taxon>Zizaniinae</taxon>
        <taxon>Zizania</taxon>
    </lineage>
</organism>
<proteinExistence type="predicted"/>